<sequence>MSGLLSSVAGPSDTGESKPILGSAVSISGRGLSRPVRPHLYDGGLRASCLLLCRAFTVLAKCYLPTFFDLPDVAFPHRSAANNVRITDCQLMLSSISLAKLRAARMLHSSSKAFVSSDNARRLRPDVDLRNRSETVLFIDPILSNVLKPATELHLRGRTKGTTMQALKPLLNNCAMMSASKALAATSTLAWALMLICISNAAPAFAEENISIYFVGCAAPTGFHGYLARGAEEAGKTLESRSTISIPTS</sequence>
<protein>
    <submittedName>
        <fullName evidence="1">Uncharacterized protein</fullName>
    </submittedName>
</protein>
<organism evidence="1 2">
    <name type="scientific">Rhizobium ruizarguesonis</name>
    <dbReference type="NCBI Taxonomy" id="2081791"/>
    <lineage>
        <taxon>Bacteria</taxon>
        <taxon>Pseudomonadati</taxon>
        <taxon>Pseudomonadota</taxon>
        <taxon>Alphaproteobacteria</taxon>
        <taxon>Hyphomicrobiales</taxon>
        <taxon>Rhizobiaceae</taxon>
        <taxon>Rhizobium/Agrobacterium group</taxon>
        <taxon>Rhizobium</taxon>
    </lineage>
</organism>
<reference evidence="1" key="1">
    <citation type="submission" date="2024-10" db="EMBL/GenBank/DDBJ databases">
        <title>Strain of Rhizobium-related bacteria isolated fromm roots of Vavilovia formosa.</title>
        <authorList>
            <person name="Kimeklis A."/>
            <person name="Afonin A."/>
        </authorList>
    </citation>
    <scope>NUCLEOTIDE SEQUENCE</scope>
    <source>
        <strain evidence="1">Vaf-46</strain>
    </source>
</reference>
<dbReference type="EMBL" id="CP171850">
    <property type="protein sequence ID" value="XKM37817.1"/>
    <property type="molecule type" value="Genomic_DNA"/>
</dbReference>
<keyword evidence="1" id="KW-0614">Plasmid</keyword>
<name>A0ACD5EFC2_9HYPH</name>
<proteinExistence type="predicted"/>
<dbReference type="Proteomes" id="UP000078465">
    <property type="component" value="Plasmid unnamed3"/>
</dbReference>
<evidence type="ECO:0000313" key="2">
    <source>
        <dbReference type="Proteomes" id="UP000078465"/>
    </source>
</evidence>
<geneLocation type="plasmid" evidence="1 2">
    <name>unnamed3</name>
</geneLocation>
<accession>A0ACD5EFC2</accession>
<evidence type="ECO:0000313" key="1">
    <source>
        <dbReference type="EMBL" id="XKM37817.1"/>
    </source>
</evidence>
<gene>
    <name evidence="1" type="ORF">A4U53_001015</name>
</gene>